<dbReference type="InterPro" id="IPR050204">
    <property type="entry name" value="AraC_XylS_family_regulators"/>
</dbReference>
<dbReference type="RefSeq" id="WP_118863459.1">
    <property type="nucleotide sequence ID" value="NZ_QWLV01000002.1"/>
</dbReference>
<dbReference type="PROSITE" id="PS01124">
    <property type="entry name" value="HTH_ARAC_FAMILY_2"/>
    <property type="match status" value="1"/>
</dbReference>
<feature type="domain" description="HTH araC/xylS-type" evidence="4">
    <location>
        <begin position="177"/>
        <end position="257"/>
    </location>
</feature>
<gene>
    <name evidence="5" type="ORF">D1610_07295</name>
</gene>
<dbReference type="Gene3D" id="1.10.10.60">
    <property type="entry name" value="Homeodomain-like"/>
    <property type="match status" value="1"/>
</dbReference>
<evidence type="ECO:0000256" key="1">
    <source>
        <dbReference type="ARBA" id="ARBA00023015"/>
    </source>
</evidence>
<accession>A0A396RP36</accession>
<dbReference type="Pfam" id="PF12833">
    <property type="entry name" value="HTH_18"/>
    <property type="match status" value="1"/>
</dbReference>
<proteinExistence type="predicted"/>
<dbReference type="AlphaFoldDB" id="A0A396RP36"/>
<dbReference type="EMBL" id="QWLV01000002">
    <property type="protein sequence ID" value="RHW18270.1"/>
    <property type="molecule type" value="Genomic_DNA"/>
</dbReference>
<dbReference type="GO" id="GO:0003700">
    <property type="term" value="F:DNA-binding transcription factor activity"/>
    <property type="evidence" value="ECO:0007669"/>
    <property type="project" value="InterPro"/>
</dbReference>
<evidence type="ECO:0000259" key="4">
    <source>
        <dbReference type="PROSITE" id="PS01124"/>
    </source>
</evidence>
<reference evidence="5 6" key="1">
    <citation type="submission" date="2018-08" db="EMBL/GenBank/DDBJ databases">
        <title>The multiple taxonomic identification of Sphingomonas gilva.</title>
        <authorList>
            <person name="Zhu D."/>
            <person name="Zheng S."/>
        </authorList>
    </citation>
    <scope>NUCLEOTIDE SEQUENCE [LARGE SCALE GENOMIC DNA]</scope>
    <source>
        <strain evidence="5 6">ZDH117</strain>
    </source>
</reference>
<keyword evidence="3" id="KW-0804">Transcription</keyword>
<dbReference type="GO" id="GO:0043565">
    <property type="term" value="F:sequence-specific DNA binding"/>
    <property type="evidence" value="ECO:0007669"/>
    <property type="project" value="InterPro"/>
</dbReference>
<dbReference type="OrthoDB" id="323290at2"/>
<evidence type="ECO:0000256" key="3">
    <source>
        <dbReference type="ARBA" id="ARBA00023163"/>
    </source>
</evidence>
<dbReference type="SMART" id="SM00342">
    <property type="entry name" value="HTH_ARAC"/>
    <property type="match status" value="1"/>
</dbReference>
<dbReference type="InterPro" id="IPR046532">
    <property type="entry name" value="DUF6597"/>
</dbReference>
<comment type="caution">
    <text evidence="5">The sequence shown here is derived from an EMBL/GenBank/DDBJ whole genome shotgun (WGS) entry which is preliminary data.</text>
</comment>
<sequence length="283" mass="30435">MSEIALDYAVPPADLAAFVTAFYLFRADVPHFEDMERADHAQFRFKLDGGVASYRFADGTEQPGPEVQIIGPTTGATRVSVEGPVRVFGAGLQPAGWAALMRVDASALANRVFDATEVLGPAVTAIADQLRAETRIEAMVEIAACHARELLAGIDRTRFGFAEAVDAWLAASASPDVEELVRMTGLSRRQLERNCKALYGAPPKLLARKYRALRAAHALAAGAHPADLLDEGFYDQSHLIREVKQFTGATPKQMHDHPGLLAQLTMSGRAALAGQVPTLVSDT</sequence>
<keyword evidence="2" id="KW-0238">DNA-binding</keyword>
<evidence type="ECO:0000313" key="5">
    <source>
        <dbReference type="EMBL" id="RHW18270.1"/>
    </source>
</evidence>
<evidence type="ECO:0000256" key="2">
    <source>
        <dbReference type="ARBA" id="ARBA00023125"/>
    </source>
</evidence>
<evidence type="ECO:0000313" key="6">
    <source>
        <dbReference type="Proteomes" id="UP000266693"/>
    </source>
</evidence>
<dbReference type="Proteomes" id="UP000266693">
    <property type="component" value="Unassembled WGS sequence"/>
</dbReference>
<dbReference type="PANTHER" id="PTHR46796">
    <property type="entry name" value="HTH-TYPE TRANSCRIPTIONAL ACTIVATOR RHAS-RELATED"/>
    <property type="match status" value="1"/>
</dbReference>
<dbReference type="InterPro" id="IPR018060">
    <property type="entry name" value="HTH_AraC"/>
</dbReference>
<organism evidence="5 6">
    <name type="scientific">Sphingomonas gilva</name>
    <dbReference type="NCBI Taxonomy" id="2305907"/>
    <lineage>
        <taxon>Bacteria</taxon>
        <taxon>Pseudomonadati</taxon>
        <taxon>Pseudomonadota</taxon>
        <taxon>Alphaproteobacteria</taxon>
        <taxon>Sphingomonadales</taxon>
        <taxon>Sphingomonadaceae</taxon>
        <taxon>Sphingomonas</taxon>
    </lineage>
</organism>
<dbReference type="Pfam" id="PF20240">
    <property type="entry name" value="DUF6597"/>
    <property type="match status" value="1"/>
</dbReference>
<keyword evidence="6" id="KW-1185">Reference proteome</keyword>
<protein>
    <submittedName>
        <fullName evidence="5">AraC family transcriptional regulator</fullName>
    </submittedName>
</protein>
<keyword evidence="1" id="KW-0805">Transcription regulation</keyword>
<name>A0A396RP36_9SPHN</name>